<keyword evidence="2" id="KW-1185">Reference proteome</keyword>
<accession>A0ACB1B1H3</accession>
<gene>
    <name evidence="1" type="ORF">MENTE1834_LOCUS46005</name>
</gene>
<evidence type="ECO:0000313" key="2">
    <source>
        <dbReference type="Proteomes" id="UP001497535"/>
    </source>
</evidence>
<comment type="caution">
    <text evidence="1">The sequence shown here is derived from an EMBL/GenBank/DDBJ whole genome shotgun (WGS) entry which is preliminary data.</text>
</comment>
<proteinExistence type="predicted"/>
<sequence>MLEELDLKEMSMGNDSNQGDEASTLTSQQNKGRSFYSNSRTDSSNNTTISAPISNHPQSMSSQWSGTTGPVQPPNSPIFKQRERNVSSASDSSQATSSDSPSQTFLQLVPSTPSTYSSGIITATGGGGTVPISPVSES</sequence>
<organism evidence="1 2">
    <name type="scientific">Meloidogyne enterolobii</name>
    <name type="common">Root-knot nematode worm</name>
    <name type="synonym">Meloidogyne mayaguensis</name>
    <dbReference type="NCBI Taxonomy" id="390850"/>
    <lineage>
        <taxon>Eukaryota</taxon>
        <taxon>Metazoa</taxon>
        <taxon>Ecdysozoa</taxon>
        <taxon>Nematoda</taxon>
        <taxon>Chromadorea</taxon>
        <taxon>Rhabditida</taxon>
        <taxon>Tylenchina</taxon>
        <taxon>Tylenchomorpha</taxon>
        <taxon>Tylenchoidea</taxon>
        <taxon>Meloidogynidae</taxon>
        <taxon>Meloidogyninae</taxon>
        <taxon>Meloidogyne</taxon>
    </lineage>
</organism>
<name>A0ACB1B1H3_MELEN</name>
<reference evidence="1" key="1">
    <citation type="submission" date="2023-11" db="EMBL/GenBank/DDBJ databases">
        <authorList>
            <person name="Poullet M."/>
        </authorList>
    </citation>
    <scope>NUCLEOTIDE SEQUENCE</scope>
    <source>
        <strain evidence="1">E1834</strain>
    </source>
</reference>
<dbReference type="EMBL" id="CAVMJV010000160">
    <property type="protein sequence ID" value="CAK5117289.1"/>
    <property type="molecule type" value="Genomic_DNA"/>
</dbReference>
<dbReference type="Proteomes" id="UP001497535">
    <property type="component" value="Unassembled WGS sequence"/>
</dbReference>
<protein>
    <submittedName>
        <fullName evidence="1">Uncharacterized protein</fullName>
    </submittedName>
</protein>
<evidence type="ECO:0000313" key="1">
    <source>
        <dbReference type="EMBL" id="CAK5117289.1"/>
    </source>
</evidence>